<gene>
    <name evidence="2" type="ORF">Ae201684_016398</name>
</gene>
<name>A0A6G0WEZ8_9STRA</name>
<accession>A0A6G0WEZ8</accession>
<proteinExistence type="predicted"/>
<dbReference type="SUPFAM" id="SSF82185">
    <property type="entry name" value="Histone H3 K4-specific methyltransferase SET7/9 N-terminal domain"/>
    <property type="match status" value="2"/>
</dbReference>
<dbReference type="InterPro" id="IPR003409">
    <property type="entry name" value="MORN"/>
</dbReference>
<reference evidence="2 3" key="1">
    <citation type="submission" date="2019-07" db="EMBL/GenBank/DDBJ databases">
        <title>Genomics analysis of Aphanomyces spp. identifies a new class of oomycete effector associated with host adaptation.</title>
        <authorList>
            <person name="Gaulin E."/>
        </authorList>
    </citation>
    <scope>NUCLEOTIDE SEQUENCE [LARGE SCALE GENOMIC DNA]</scope>
    <source>
        <strain evidence="2 3">ATCC 201684</strain>
    </source>
</reference>
<dbReference type="PANTHER" id="PTHR43215:SF14">
    <property type="entry name" value="RADIAL SPOKE HEAD 1 HOMOLOG"/>
    <property type="match status" value="1"/>
</dbReference>
<dbReference type="Proteomes" id="UP000481153">
    <property type="component" value="Unassembled WGS sequence"/>
</dbReference>
<evidence type="ECO:0008006" key="4">
    <source>
        <dbReference type="Google" id="ProtNLM"/>
    </source>
</evidence>
<evidence type="ECO:0000313" key="3">
    <source>
        <dbReference type="Proteomes" id="UP000481153"/>
    </source>
</evidence>
<dbReference type="AlphaFoldDB" id="A0A6G0WEZ8"/>
<dbReference type="EMBL" id="VJMJ01000253">
    <property type="protein sequence ID" value="KAF0725000.1"/>
    <property type="molecule type" value="Genomic_DNA"/>
</dbReference>
<dbReference type="PANTHER" id="PTHR43215">
    <property type="entry name" value="RADIAL SPOKE HEAD 1 HOMOLOG"/>
    <property type="match status" value="1"/>
</dbReference>
<evidence type="ECO:0000256" key="1">
    <source>
        <dbReference type="ARBA" id="ARBA00022737"/>
    </source>
</evidence>
<keyword evidence="1" id="KW-0677">Repeat</keyword>
<organism evidence="2 3">
    <name type="scientific">Aphanomyces euteiches</name>
    <dbReference type="NCBI Taxonomy" id="100861"/>
    <lineage>
        <taxon>Eukaryota</taxon>
        <taxon>Sar</taxon>
        <taxon>Stramenopiles</taxon>
        <taxon>Oomycota</taxon>
        <taxon>Saprolegniomycetes</taxon>
        <taxon>Saprolegniales</taxon>
        <taxon>Verrucalvaceae</taxon>
        <taxon>Aphanomyces</taxon>
    </lineage>
</organism>
<dbReference type="SMART" id="SM00698">
    <property type="entry name" value="MORN"/>
    <property type="match status" value="4"/>
</dbReference>
<protein>
    <recommendedName>
        <fullName evidence="4">MORN repeat-containing protein 5</fullName>
    </recommendedName>
</protein>
<comment type="caution">
    <text evidence="2">The sequence shown here is derived from an EMBL/GenBank/DDBJ whole genome shotgun (WGS) entry which is preliminary data.</text>
</comment>
<evidence type="ECO:0000313" key="2">
    <source>
        <dbReference type="EMBL" id="KAF0725000.1"/>
    </source>
</evidence>
<dbReference type="Pfam" id="PF02493">
    <property type="entry name" value="MORN"/>
    <property type="match status" value="5"/>
</dbReference>
<sequence length="219" mass="24556">MADGAEYTVEYIDENPEEVKWLKRAGQVKITYANSDIFEGSVNDSKLKHGRGKYTWMEKTEDDESKEVASYDGEYDNGKKHGIGKMIFPNGDTYHGQWDHDEIFGQGTLMYKNGDIYSGSFENGIKQGKGTYEFAADKGQLIGTWHQNTIVEGKWLFKDGGYYTGHFENATPIGLGLFMFPNGLQQEGEYVKVDSVNADGETIQVHTWKGGEAAVTKVF</sequence>
<dbReference type="Gene3D" id="2.20.110.10">
    <property type="entry name" value="Histone H3 K4-specific methyltransferase SET7/9 N-terminal domain"/>
    <property type="match status" value="2"/>
</dbReference>
<keyword evidence="3" id="KW-1185">Reference proteome</keyword>
<dbReference type="VEuPathDB" id="FungiDB:AeMF1_021357"/>